<feature type="compositionally biased region" description="Low complexity" evidence="1">
    <location>
        <begin position="434"/>
        <end position="450"/>
    </location>
</feature>
<dbReference type="InterPro" id="IPR032675">
    <property type="entry name" value="LRR_dom_sf"/>
</dbReference>
<feature type="compositionally biased region" description="Polar residues" evidence="1">
    <location>
        <begin position="508"/>
        <end position="518"/>
    </location>
</feature>
<evidence type="ECO:0000313" key="2">
    <source>
        <dbReference type="EMBL" id="CAK0814135.1"/>
    </source>
</evidence>
<evidence type="ECO:0000313" key="3">
    <source>
        <dbReference type="Proteomes" id="UP001189429"/>
    </source>
</evidence>
<dbReference type="Proteomes" id="UP001189429">
    <property type="component" value="Unassembled WGS sequence"/>
</dbReference>
<dbReference type="EMBL" id="CAUYUJ010005557">
    <property type="protein sequence ID" value="CAK0814135.1"/>
    <property type="molecule type" value="Genomic_DNA"/>
</dbReference>
<dbReference type="SMART" id="SM00367">
    <property type="entry name" value="LRR_CC"/>
    <property type="match status" value="5"/>
</dbReference>
<dbReference type="Gene3D" id="3.80.10.10">
    <property type="entry name" value="Ribonuclease Inhibitor"/>
    <property type="match status" value="2"/>
</dbReference>
<feature type="compositionally biased region" description="Low complexity" evidence="1">
    <location>
        <begin position="529"/>
        <end position="542"/>
    </location>
</feature>
<keyword evidence="3" id="KW-1185">Reference proteome</keyword>
<comment type="caution">
    <text evidence="2">The sequence shown here is derived from an EMBL/GenBank/DDBJ whole genome shotgun (WGS) entry which is preliminary data.</text>
</comment>
<accession>A0ABN9R8Q3</accession>
<protein>
    <submittedName>
        <fullName evidence="2">Uncharacterized protein</fullName>
    </submittedName>
</protein>
<sequence>MEAGRSSRRQSEFGGGDAAAEQDEQEHERRDSEDLEGSQDVDSGGEGDVDSDEVHRRQALVQSCVDGLARALNEPLNAGTFMHSRGLLGRELERAWPDWEVDGDLNDVGFAALNSLAAGVTSLGLVNCQTLTDERLKELAASVRHLRYVGICDCNEVGDDGFMGLVGIHANIQVLDVSGCQGVSDLLLEALGATASQLVKGNFSSLNSKLGRYVRRPAEITDLGLSALAAGCQKLEWLDIGGSKTSNEGVYNLAIGCKMLSVLSLGRCERITDQGLAVLPAKLEGLTEIHLHGCRRIMRTELFLVQLLRCCPYLSRITLPGHAMRAERTLGALKRRGVRVVISHSCATLTPAPGGAGGESPASKPSLTDLEQPEIFQRLVDDASRREEELRRRLAEMEKPAWSLKDADALHFEGPVHAQKRVEARREAAPPPSQQASSRGSPRSPGWRSPEAALARDVSIPRSSRGSPSRPASPQSLPRPLGGRSPEGADVLQGPLAEGAPQPASFRGSPSQPASSRGSPLGDREAPQASAAPGEGPRAAAAQEDERVDRDKLLSLPPPHRLISHGGGLYWNGF</sequence>
<proteinExistence type="predicted"/>
<feature type="region of interest" description="Disordered" evidence="1">
    <location>
        <begin position="419"/>
        <end position="567"/>
    </location>
</feature>
<feature type="region of interest" description="Disordered" evidence="1">
    <location>
        <begin position="350"/>
        <end position="374"/>
    </location>
</feature>
<reference evidence="2" key="1">
    <citation type="submission" date="2023-10" db="EMBL/GenBank/DDBJ databases">
        <authorList>
            <person name="Chen Y."/>
            <person name="Shah S."/>
            <person name="Dougan E. K."/>
            <person name="Thang M."/>
            <person name="Chan C."/>
        </authorList>
    </citation>
    <scope>NUCLEOTIDE SEQUENCE [LARGE SCALE GENOMIC DNA]</scope>
</reference>
<feature type="compositionally biased region" description="Acidic residues" evidence="1">
    <location>
        <begin position="33"/>
        <end position="51"/>
    </location>
</feature>
<feature type="region of interest" description="Disordered" evidence="1">
    <location>
        <begin position="1"/>
        <end position="53"/>
    </location>
</feature>
<organism evidence="2 3">
    <name type="scientific">Prorocentrum cordatum</name>
    <dbReference type="NCBI Taxonomy" id="2364126"/>
    <lineage>
        <taxon>Eukaryota</taxon>
        <taxon>Sar</taxon>
        <taxon>Alveolata</taxon>
        <taxon>Dinophyceae</taxon>
        <taxon>Prorocentrales</taxon>
        <taxon>Prorocentraceae</taxon>
        <taxon>Prorocentrum</taxon>
    </lineage>
</organism>
<name>A0ABN9R8Q3_9DINO</name>
<evidence type="ECO:0000256" key="1">
    <source>
        <dbReference type="SAM" id="MobiDB-lite"/>
    </source>
</evidence>
<feature type="compositionally biased region" description="Low complexity" evidence="1">
    <location>
        <begin position="460"/>
        <end position="476"/>
    </location>
</feature>
<dbReference type="InterPro" id="IPR006553">
    <property type="entry name" value="Leu-rich_rpt_Cys-con_subtyp"/>
</dbReference>
<gene>
    <name evidence="2" type="ORF">PCOR1329_LOCUS17818</name>
</gene>
<dbReference type="SUPFAM" id="SSF52047">
    <property type="entry name" value="RNI-like"/>
    <property type="match status" value="1"/>
</dbReference>
<dbReference type="PANTHER" id="PTHR13318">
    <property type="entry name" value="PARTNER OF PAIRED, ISOFORM B-RELATED"/>
    <property type="match status" value="1"/>
</dbReference>
<feature type="compositionally biased region" description="Basic and acidic residues" evidence="1">
    <location>
        <begin position="544"/>
        <end position="553"/>
    </location>
</feature>
<dbReference type="PANTHER" id="PTHR13318:SF190">
    <property type="entry name" value="PARTNER OF PAIRED, ISOFORM B"/>
    <property type="match status" value="1"/>
</dbReference>